<dbReference type="PANTHER" id="PTHR23301:SF0">
    <property type="entry name" value="CHITIN-BINDING TYPE-2 DOMAIN-CONTAINING PROTEIN-RELATED"/>
    <property type="match status" value="1"/>
</dbReference>
<name>A0A182SEE2_9DIPT</name>
<feature type="signal peptide" evidence="6">
    <location>
        <begin position="1"/>
        <end position="18"/>
    </location>
</feature>
<keyword evidence="9" id="KW-1185">Reference proteome</keyword>
<dbReference type="SUPFAM" id="SSF57625">
    <property type="entry name" value="Invertebrate chitin-binding proteins"/>
    <property type="match status" value="3"/>
</dbReference>
<keyword evidence="2 6" id="KW-0732">Signal</keyword>
<sequence>MKLILLLVVFGIVGVAHGTESTLCTVDARCPLVDNPSIFHSHADCNRFYQCSYGRVCEKTCPTGLHWSALLQRCEWPTVACCDPSVDCTAAQNPPGSITATPAPITTSTTVGVPDTQCTPDVRCPINDNAYNPLLLSHETNCGQFYKCSYGTRCLKQCQTGQHFSVQLQRCEWPQFACCDATVPCQQLGTTSVIPTDVPIEQCFPDSRCPLGDDPLKPLLLPVTGNCGAFYKCRVGDACLLTCPTGQHFSEKLQVCERPEVACCNSVC</sequence>
<keyword evidence="3" id="KW-0677">Repeat</keyword>
<organism evidence="8 9">
    <name type="scientific">Anopheles maculatus</name>
    <dbReference type="NCBI Taxonomy" id="74869"/>
    <lineage>
        <taxon>Eukaryota</taxon>
        <taxon>Metazoa</taxon>
        <taxon>Ecdysozoa</taxon>
        <taxon>Arthropoda</taxon>
        <taxon>Hexapoda</taxon>
        <taxon>Insecta</taxon>
        <taxon>Pterygota</taxon>
        <taxon>Neoptera</taxon>
        <taxon>Endopterygota</taxon>
        <taxon>Diptera</taxon>
        <taxon>Nematocera</taxon>
        <taxon>Culicoidea</taxon>
        <taxon>Culicidae</taxon>
        <taxon>Anophelinae</taxon>
        <taxon>Anopheles</taxon>
        <taxon>Anopheles maculatus group</taxon>
    </lineage>
</organism>
<evidence type="ECO:0000313" key="9">
    <source>
        <dbReference type="Proteomes" id="UP000075901"/>
    </source>
</evidence>
<evidence type="ECO:0000259" key="7">
    <source>
        <dbReference type="PROSITE" id="PS50940"/>
    </source>
</evidence>
<feature type="domain" description="Chitin-binding type-2" evidence="7">
    <location>
        <begin position="206"/>
        <end position="266"/>
    </location>
</feature>
<dbReference type="InterPro" id="IPR036508">
    <property type="entry name" value="Chitin-bd_dom_sf"/>
</dbReference>
<dbReference type="Gene3D" id="2.170.140.10">
    <property type="entry name" value="Chitin binding domain"/>
    <property type="match status" value="3"/>
</dbReference>
<evidence type="ECO:0000256" key="3">
    <source>
        <dbReference type="ARBA" id="ARBA00022737"/>
    </source>
</evidence>
<keyword evidence="1" id="KW-0147">Chitin-binding</keyword>
<accession>A0A182SEE2</accession>
<evidence type="ECO:0000256" key="2">
    <source>
        <dbReference type="ARBA" id="ARBA00022729"/>
    </source>
</evidence>
<reference evidence="9" key="1">
    <citation type="submission" date="2013-09" db="EMBL/GenBank/DDBJ databases">
        <title>The Genome Sequence of Anopheles maculatus species B.</title>
        <authorList>
            <consortium name="The Broad Institute Genomics Platform"/>
            <person name="Neafsey D.E."/>
            <person name="Besansky N."/>
            <person name="Howell P."/>
            <person name="Walton C."/>
            <person name="Young S.K."/>
            <person name="Zeng Q."/>
            <person name="Gargeya S."/>
            <person name="Fitzgerald M."/>
            <person name="Haas B."/>
            <person name="Abouelleil A."/>
            <person name="Allen A.W."/>
            <person name="Alvarado L."/>
            <person name="Arachchi H.M."/>
            <person name="Berlin A.M."/>
            <person name="Chapman S.B."/>
            <person name="Gainer-Dewar J."/>
            <person name="Goldberg J."/>
            <person name="Griggs A."/>
            <person name="Gujja S."/>
            <person name="Hansen M."/>
            <person name="Howarth C."/>
            <person name="Imamovic A."/>
            <person name="Ireland A."/>
            <person name="Larimer J."/>
            <person name="McCowan C."/>
            <person name="Murphy C."/>
            <person name="Pearson M."/>
            <person name="Poon T.W."/>
            <person name="Priest M."/>
            <person name="Roberts A."/>
            <person name="Saif S."/>
            <person name="Shea T."/>
            <person name="Sisk P."/>
            <person name="Sykes S."/>
            <person name="Wortman J."/>
            <person name="Nusbaum C."/>
            <person name="Birren B."/>
        </authorList>
    </citation>
    <scope>NUCLEOTIDE SEQUENCE [LARGE SCALE GENOMIC DNA]</scope>
    <source>
        <strain evidence="9">maculatus3</strain>
    </source>
</reference>
<dbReference type="EnsemblMetazoa" id="AMAM005104-RA">
    <property type="protein sequence ID" value="AMAM005104-PA"/>
    <property type="gene ID" value="AMAM005104"/>
</dbReference>
<dbReference type="VEuPathDB" id="VectorBase:AMAM005104"/>
<dbReference type="PANTHER" id="PTHR23301">
    <property type="entry name" value="CHITIN BINDING PERITROPHIN-A"/>
    <property type="match status" value="1"/>
</dbReference>
<feature type="domain" description="Chitin-binding type-2" evidence="7">
    <location>
        <begin position="27"/>
        <end position="84"/>
    </location>
</feature>
<dbReference type="GO" id="GO:0008061">
    <property type="term" value="F:chitin binding"/>
    <property type="evidence" value="ECO:0007669"/>
    <property type="project" value="UniProtKB-KW"/>
</dbReference>
<feature type="domain" description="Chitin-binding type-2" evidence="7">
    <location>
        <begin position="121"/>
        <end position="181"/>
    </location>
</feature>
<keyword evidence="5" id="KW-0325">Glycoprotein</keyword>
<keyword evidence="4" id="KW-1015">Disulfide bond</keyword>
<evidence type="ECO:0000256" key="6">
    <source>
        <dbReference type="SAM" id="SignalP"/>
    </source>
</evidence>
<dbReference type="PROSITE" id="PS50940">
    <property type="entry name" value="CHIT_BIND_II"/>
    <property type="match status" value="3"/>
</dbReference>
<feature type="chain" id="PRO_5008135783" description="Chitin-binding type-2 domain-containing protein" evidence="6">
    <location>
        <begin position="19"/>
        <end position="268"/>
    </location>
</feature>
<dbReference type="Proteomes" id="UP000075901">
    <property type="component" value="Unassembled WGS sequence"/>
</dbReference>
<evidence type="ECO:0000256" key="5">
    <source>
        <dbReference type="ARBA" id="ARBA00023180"/>
    </source>
</evidence>
<dbReference type="InterPro" id="IPR051940">
    <property type="entry name" value="Chitin_bind-dev_reg"/>
</dbReference>
<evidence type="ECO:0000256" key="4">
    <source>
        <dbReference type="ARBA" id="ARBA00023157"/>
    </source>
</evidence>
<dbReference type="InterPro" id="IPR002557">
    <property type="entry name" value="Chitin-bd_dom"/>
</dbReference>
<reference evidence="8" key="2">
    <citation type="submission" date="2020-05" db="UniProtKB">
        <authorList>
            <consortium name="EnsemblMetazoa"/>
        </authorList>
    </citation>
    <scope>IDENTIFICATION</scope>
    <source>
        <strain evidence="8">maculatus3</strain>
    </source>
</reference>
<evidence type="ECO:0000256" key="1">
    <source>
        <dbReference type="ARBA" id="ARBA00022669"/>
    </source>
</evidence>
<dbReference type="SMART" id="SM00494">
    <property type="entry name" value="ChtBD2"/>
    <property type="match status" value="3"/>
</dbReference>
<dbReference type="AlphaFoldDB" id="A0A182SEE2"/>
<dbReference type="Pfam" id="PF01607">
    <property type="entry name" value="CBM_14"/>
    <property type="match status" value="3"/>
</dbReference>
<evidence type="ECO:0000313" key="8">
    <source>
        <dbReference type="EnsemblMetazoa" id="AMAM005104-PA"/>
    </source>
</evidence>
<proteinExistence type="predicted"/>
<dbReference type="GO" id="GO:0005576">
    <property type="term" value="C:extracellular region"/>
    <property type="evidence" value="ECO:0007669"/>
    <property type="project" value="InterPro"/>
</dbReference>
<protein>
    <recommendedName>
        <fullName evidence="7">Chitin-binding type-2 domain-containing protein</fullName>
    </recommendedName>
</protein>